<evidence type="ECO:0000256" key="1">
    <source>
        <dbReference type="ARBA" id="ARBA00004141"/>
    </source>
</evidence>
<evidence type="ECO:0000259" key="6">
    <source>
        <dbReference type="PROSITE" id="PS50850"/>
    </source>
</evidence>
<accession>A0AAQ3RB91</accession>
<keyword evidence="2 5" id="KW-0812">Transmembrane</keyword>
<evidence type="ECO:0000313" key="8">
    <source>
        <dbReference type="Proteomes" id="UP001303373"/>
    </source>
</evidence>
<feature type="transmembrane region" description="Helical" evidence="5">
    <location>
        <begin position="295"/>
        <end position="311"/>
    </location>
</feature>
<evidence type="ECO:0000313" key="7">
    <source>
        <dbReference type="EMBL" id="WPG99937.1"/>
    </source>
</evidence>
<evidence type="ECO:0000256" key="5">
    <source>
        <dbReference type="SAM" id="Phobius"/>
    </source>
</evidence>
<feature type="transmembrane region" description="Helical" evidence="5">
    <location>
        <begin position="135"/>
        <end position="154"/>
    </location>
</feature>
<dbReference type="Proteomes" id="UP001303373">
    <property type="component" value="Chromosome 4"/>
</dbReference>
<feature type="transmembrane region" description="Helical" evidence="5">
    <location>
        <begin position="160"/>
        <end position="183"/>
    </location>
</feature>
<keyword evidence="3 5" id="KW-1133">Transmembrane helix</keyword>
<dbReference type="InterPro" id="IPR011701">
    <property type="entry name" value="MFS"/>
</dbReference>
<evidence type="ECO:0000256" key="2">
    <source>
        <dbReference type="ARBA" id="ARBA00022692"/>
    </source>
</evidence>
<feature type="transmembrane region" description="Helical" evidence="5">
    <location>
        <begin position="218"/>
        <end position="241"/>
    </location>
</feature>
<proteinExistence type="predicted"/>
<dbReference type="SUPFAM" id="SSF103473">
    <property type="entry name" value="MFS general substrate transporter"/>
    <property type="match status" value="1"/>
</dbReference>
<feature type="transmembrane region" description="Helical" evidence="5">
    <location>
        <begin position="463"/>
        <end position="483"/>
    </location>
</feature>
<dbReference type="Pfam" id="PF07690">
    <property type="entry name" value="MFS_1"/>
    <property type="match status" value="1"/>
</dbReference>
<feature type="transmembrane region" description="Helical" evidence="5">
    <location>
        <begin position="423"/>
        <end position="442"/>
    </location>
</feature>
<comment type="subcellular location">
    <subcellularLocation>
        <location evidence="1">Membrane</location>
        <topology evidence="1">Multi-pass membrane protein</topology>
    </subcellularLocation>
</comment>
<evidence type="ECO:0000256" key="3">
    <source>
        <dbReference type="ARBA" id="ARBA00022989"/>
    </source>
</evidence>
<dbReference type="AlphaFoldDB" id="A0AAQ3RB91"/>
<feature type="transmembrane region" description="Helical" evidence="5">
    <location>
        <begin position="262"/>
        <end position="283"/>
    </location>
</feature>
<dbReference type="PANTHER" id="PTHR23501:SF198">
    <property type="entry name" value="AZOLE RESISTANCE PROTEIN 1-RELATED"/>
    <property type="match status" value="1"/>
</dbReference>
<keyword evidence="8" id="KW-1185">Reference proteome</keyword>
<dbReference type="PROSITE" id="PS50850">
    <property type="entry name" value="MFS"/>
    <property type="match status" value="1"/>
</dbReference>
<feature type="transmembrane region" description="Helical" evidence="5">
    <location>
        <begin position="190"/>
        <end position="212"/>
    </location>
</feature>
<sequence>MATVTAVEESSRHDEIELCAISRPARAARSYLEEFPTERLSELNDSRTIGPDSQDASPKEYPVDARLWLTIVVITSALVLGSLDTNILATAVPAITNEFHTIADIGWYSSAFRLTTCVFQFMFGKLYKLFPVKKVFMASNAIFLFSSLICALASSSSIFIVGRAISGVAFAGILSGINAFNIVPPQRRPMFVGFMCGVESLAIASAPVIGGALTEARGWRWCFWINLPIAGATLLITFFFLPDFGTSNSSAGMGLKEKLYQLDLVSNMILIPALTSLFIALSWAGVKFSWHDGRVAGLLVTFGVLSAAFIYNQYRRGDSAALPPRIFKYRSIMAGFIFSTFINSVLSVLQYYLPIYYQIVRGDSTAKSGYMMIPIIIGDSTGAILHGLGTSISGYYTPFMLLSSICAPVFAGLITTFNPTTRFLNLVLFTGAAGFSTGIGFMGSMSAARTVLSSDDASTGTAIMLFGSSFGPAVFIPIAHVILTNQLSTNLKDILPGALGIDVENTGLGELVGSVPPSQRGPVVAEVSKSLSQTWFLAAALGAATIVGSLMMEWRSVKQKKT</sequence>
<feature type="domain" description="Major facilitator superfamily (MFS) profile" evidence="6">
    <location>
        <begin position="70"/>
        <end position="557"/>
    </location>
</feature>
<feature type="transmembrane region" description="Helical" evidence="5">
    <location>
        <begin position="395"/>
        <end position="417"/>
    </location>
</feature>
<dbReference type="GO" id="GO:0022857">
    <property type="term" value="F:transmembrane transporter activity"/>
    <property type="evidence" value="ECO:0007669"/>
    <property type="project" value="InterPro"/>
</dbReference>
<gene>
    <name evidence="7" type="ORF">R9X50_00276000</name>
</gene>
<dbReference type="InterPro" id="IPR020846">
    <property type="entry name" value="MFS_dom"/>
</dbReference>
<feature type="transmembrane region" description="Helical" evidence="5">
    <location>
        <begin position="368"/>
        <end position="388"/>
    </location>
</feature>
<dbReference type="EMBL" id="CP138583">
    <property type="protein sequence ID" value="WPG99937.1"/>
    <property type="molecule type" value="Genomic_DNA"/>
</dbReference>
<reference evidence="7 8" key="1">
    <citation type="submission" date="2023-11" db="EMBL/GenBank/DDBJ databases">
        <title>An acidophilic fungus is an integral part of prey digestion in a carnivorous sundew plant.</title>
        <authorList>
            <person name="Tsai I.J."/>
        </authorList>
    </citation>
    <scope>NUCLEOTIDE SEQUENCE [LARGE SCALE GENOMIC DNA]</scope>
    <source>
        <strain evidence="7">169a</strain>
    </source>
</reference>
<protein>
    <recommendedName>
        <fullName evidence="6">Major facilitator superfamily (MFS) profile domain-containing protein</fullName>
    </recommendedName>
</protein>
<feature type="transmembrane region" description="Helical" evidence="5">
    <location>
        <begin position="332"/>
        <end position="353"/>
    </location>
</feature>
<organism evidence="7 8">
    <name type="scientific">Acrodontium crateriforme</name>
    <dbReference type="NCBI Taxonomy" id="150365"/>
    <lineage>
        <taxon>Eukaryota</taxon>
        <taxon>Fungi</taxon>
        <taxon>Dikarya</taxon>
        <taxon>Ascomycota</taxon>
        <taxon>Pezizomycotina</taxon>
        <taxon>Dothideomycetes</taxon>
        <taxon>Dothideomycetidae</taxon>
        <taxon>Mycosphaerellales</taxon>
        <taxon>Teratosphaeriaceae</taxon>
        <taxon>Acrodontium</taxon>
    </lineage>
</organism>
<keyword evidence="4 5" id="KW-0472">Membrane</keyword>
<feature type="transmembrane region" description="Helical" evidence="5">
    <location>
        <begin position="534"/>
        <end position="552"/>
    </location>
</feature>
<name>A0AAQ3RB91_9PEZI</name>
<feature type="transmembrane region" description="Helical" evidence="5">
    <location>
        <begin position="67"/>
        <end position="85"/>
    </location>
</feature>
<evidence type="ECO:0000256" key="4">
    <source>
        <dbReference type="ARBA" id="ARBA00023136"/>
    </source>
</evidence>
<dbReference type="GO" id="GO:0005886">
    <property type="term" value="C:plasma membrane"/>
    <property type="evidence" value="ECO:0007669"/>
    <property type="project" value="TreeGrafter"/>
</dbReference>
<dbReference type="InterPro" id="IPR036259">
    <property type="entry name" value="MFS_trans_sf"/>
</dbReference>
<dbReference type="PANTHER" id="PTHR23501">
    <property type="entry name" value="MAJOR FACILITATOR SUPERFAMILY"/>
    <property type="match status" value="1"/>
</dbReference>
<dbReference type="Gene3D" id="1.20.1250.20">
    <property type="entry name" value="MFS general substrate transporter like domains"/>
    <property type="match status" value="1"/>
</dbReference>